<keyword evidence="7" id="KW-0175">Coiled coil</keyword>
<evidence type="ECO:0000256" key="3">
    <source>
        <dbReference type="ARBA" id="ARBA00022553"/>
    </source>
</evidence>
<comment type="caution">
    <text evidence="10">The sequence shown here is derived from an EMBL/GenBank/DDBJ whole genome shotgun (WGS) entry which is preliminary data.</text>
</comment>
<dbReference type="InterPro" id="IPR036890">
    <property type="entry name" value="HATPase_C_sf"/>
</dbReference>
<dbReference type="SUPFAM" id="SSF47384">
    <property type="entry name" value="Homodimeric domain of signal transducing histidine kinase"/>
    <property type="match status" value="1"/>
</dbReference>
<dbReference type="PANTHER" id="PTHR42878:SF15">
    <property type="entry name" value="BACTERIOPHYTOCHROME"/>
    <property type="match status" value="1"/>
</dbReference>
<dbReference type="GO" id="GO:0000155">
    <property type="term" value="F:phosphorelay sensor kinase activity"/>
    <property type="evidence" value="ECO:0007669"/>
    <property type="project" value="InterPro"/>
</dbReference>
<dbReference type="InterPro" id="IPR004358">
    <property type="entry name" value="Sig_transdc_His_kin-like_C"/>
</dbReference>
<evidence type="ECO:0000256" key="4">
    <source>
        <dbReference type="ARBA" id="ARBA00022679"/>
    </source>
</evidence>
<dbReference type="SMART" id="SM00388">
    <property type="entry name" value="HisKA"/>
    <property type="match status" value="1"/>
</dbReference>
<evidence type="ECO:0000256" key="1">
    <source>
        <dbReference type="ARBA" id="ARBA00000085"/>
    </source>
</evidence>
<feature type="modified residue" description="4-aspartylphosphate" evidence="6">
    <location>
        <position position="54"/>
    </location>
</feature>
<dbReference type="InterPro" id="IPR003594">
    <property type="entry name" value="HATPase_dom"/>
</dbReference>
<dbReference type="Pfam" id="PF00072">
    <property type="entry name" value="Response_reg"/>
    <property type="match status" value="1"/>
</dbReference>
<feature type="coiled-coil region" evidence="7">
    <location>
        <begin position="145"/>
        <end position="179"/>
    </location>
</feature>
<dbReference type="SUPFAM" id="SSF52172">
    <property type="entry name" value="CheY-like"/>
    <property type="match status" value="1"/>
</dbReference>
<dbReference type="InterPro" id="IPR036097">
    <property type="entry name" value="HisK_dim/P_sf"/>
</dbReference>
<dbReference type="GO" id="GO:0007234">
    <property type="term" value="P:osmosensory signaling via phosphorelay pathway"/>
    <property type="evidence" value="ECO:0007669"/>
    <property type="project" value="TreeGrafter"/>
</dbReference>
<dbReference type="InterPro" id="IPR001789">
    <property type="entry name" value="Sig_transdc_resp-reg_receiver"/>
</dbReference>
<evidence type="ECO:0000259" key="9">
    <source>
        <dbReference type="PROSITE" id="PS50110"/>
    </source>
</evidence>
<dbReference type="AlphaFoldDB" id="A0A4Q7N1C2"/>
<dbReference type="PANTHER" id="PTHR42878">
    <property type="entry name" value="TWO-COMPONENT HISTIDINE KINASE"/>
    <property type="match status" value="1"/>
</dbReference>
<accession>A0A4Q7N1C2</accession>
<dbReference type="FunFam" id="3.30.565.10:FF:000006">
    <property type="entry name" value="Sensor histidine kinase WalK"/>
    <property type="match status" value="1"/>
</dbReference>
<dbReference type="InterPro" id="IPR011006">
    <property type="entry name" value="CheY-like_superfamily"/>
</dbReference>
<protein>
    <recommendedName>
        <fullName evidence="2">histidine kinase</fullName>
        <ecNumber evidence="2">2.7.13.3</ecNumber>
    </recommendedName>
</protein>
<keyword evidence="3 6" id="KW-0597">Phosphoprotein</keyword>
<dbReference type="Gene3D" id="3.40.50.2300">
    <property type="match status" value="1"/>
</dbReference>
<reference evidence="10 11" key="1">
    <citation type="submission" date="2019-02" db="EMBL/GenBank/DDBJ databases">
        <title>Genomic Encyclopedia of Type Strains, Phase IV (KMG-IV): sequencing the most valuable type-strain genomes for metagenomic binning, comparative biology and taxonomic classification.</title>
        <authorList>
            <person name="Goeker M."/>
        </authorList>
    </citation>
    <scope>NUCLEOTIDE SEQUENCE [LARGE SCALE GENOMIC DNA]</scope>
    <source>
        <strain evidence="10 11">DSM 18116</strain>
    </source>
</reference>
<gene>
    <name evidence="10" type="ORF">EV199_0256</name>
</gene>
<dbReference type="PROSITE" id="PS50109">
    <property type="entry name" value="HIS_KIN"/>
    <property type="match status" value="1"/>
</dbReference>
<dbReference type="InterPro" id="IPR003661">
    <property type="entry name" value="HisK_dim/P_dom"/>
</dbReference>
<evidence type="ECO:0000256" key="2">
    <source>
        <dbReference type="ARBA" id="ARBA00012438"/>
    </source>
</evidence>
<keyword evidence="5" id="KW-0418">Kinase</keyword>
<dbReference type="InterPro" id="IPR005467">
    <property type="entry name" value="His_kinase_dom"/>
</dbReference>
<organism evidence="10 11">
    <name type="scientific">Pseudobacter ginsenosidimutans</name>
    <dbReference type="NCBI Taxonomy" id="661488"/>
    <lineage>
        <taxon>Bacteria</taxon>
        <taxon>Pseudomonadati</taxon>
        <taxon>Bacteroidota</taxon>
        <taxon>Chitinophagia</taxon>
        <taxon>Chitinophagales</taxon>
        <taxon>Chitinophagaceae</taxon>
        <taxon>Pseudobacter</taxon>
    </lineage>
</organism>
<keyword evidence="4" id="KW-0808">Transferase</keyword>
<evidence type="ECO:0000259" key="8">
    <source>
        <dbReference type="PROSITE" id="PS50109"/>
    </source>
</evidence>
<dbReference type="CDD" id="cd00082">
    <property type="entry name" value="HisKA"/>
    <property type="match status" value="1"/>
</dbReference>
<dbReference type="InterPro" id="IPR050351">
    <property type="entry name" value="BphY/WalK/GraS-like"/>
</dbReference>
<dbReference type="SMART" id="SM00448">
    <property type="entry name" value="REC"/>
    <property type="match status" value="1"/>
</dbReference>
<dbReference type="EC" id="2.7.13.3" evidence="2"/>
<evidence type="ECO:0000313" key="10">
    <source>
        <dbReference type="EMBL" id="RZS74409.1"/>
    </source>
</evidence>
<proteinExistence type="predicted"/>
<evidence type="ECO:0000256" key="5">
    <source>
        <dbReference type="ARBA" id="ARBA00022777"/>
    </source>
</evidence>
<feature type="domain" description="Response regulatory" evidence="9">
    <location>
        <begin position="4"/>
        <end position="122"/>
    </location>
</feature>
<dbReference type="PRINTS" id="PR00344">
    <property type="entry name" value="BCTRLSENSOR"/>
</dbReference>
<dbReference type="Pfam" id="PF00512">
    <property type="entry name" value="HisKA"/>
    <property type="match status" value="1"/>
</dbReference>
<name>A0A4Q7N1C2_9BACT</name>
<dbReference type="EMBL" id="SGXA01000001">
    <property type="protein sequence ID" value="RZS74409.1"/>
    <property type="molecule type" value="Genomic_DNA"/>
</dbReference>
<dbReference type="OrthoDB" id="9781208at2"/>
<dbReference type="Gene3D" id="3.30.565.10">
    <property type="entry name" value="Histidine kinase-like ATPase, C-terminal domain"/>
    <property type="match status" value="1"/>
</dbReference>
<keyword evidence="11" id="KW-1185">Reference proteome</keyword>
<dbReference type="Proteomes" id="UP000293874">
    <property type="component" value="Unassembled WGS sequence"/>
</dbReference>
<evidence type="ECO:0000313" key="11">
    <source>
        <dbReference type="Proteomes" id="UP000293874"/>
    </source>
</evidence>
<dbReference type="SUPFAM" id="SSF55874">
    <property type="entry name" value="ATPase domain of HSP90 chaperone/DNA topoisomerase II/histidine kinase"/>
    <property type="match status" value="1"/>
</dbReference>
<feature type="domain" description="Histidine kinase" evidence="8">
    <location>
        <begin position="186"/>
        <end position="406"/>
    </location>
</feature>
<dbReference type="PROSITE" id="PS50110">
    <property type="entry name" value="RESPONSE_REGULATORY"/>
    <property type="match status" value="1"/>
</dbReference>
<evidence type="ECO:0000256" key="6">
    <source>
        <dbReference type="PROSITE-ProRule" id="PRU00169"/>
    </source>
</evidence>
<evidence type="ECO:0000256" key="7">
    <source>
        <dbReference type="SAM" id="Coils"/>
    </source>
</evidence>
<dbReference type="SMART" id="SM00387">
    <property type="entry name" value="HATPase_c"/>
    <property type="match status" value="1"/>
</dbReference>
<dbReference type="GO" id="GO:0030295">
    <property type="term" value="F:protein kinase activator activity"/>
    <property type="evidence" value="ECO:0007669"/>
    <property type="project" value="TreeGrafter"/>
</dbReference>
<sequence length="415" mass="47603">MQSKILLVDDREDSLFSMETILEPDGYQFVKAGSGRQALKILLNEHDFALILMDVKMPNLNGFETAALIYERDKLRHIPIIFITANNYGEENVFKGYRTGAVDYIYKPVNPALLRAKVAVFVDLYRKNYQLLAQEQKLKAINRSLEIEINERRASEEMVKQLNQQLMQNIHLLETANRELDRFAFMASHDLQEPLRKIRTFGDLLTMKYKDALDNEAKGYIGRIQNAAERMQTLIKDILAFSRVSDEKDNFVRSDLNQILQEVLTDLDGTVQEKQATITIEPLPVIDVNPGLIRPLFFNLIGNALKYCKKDVLPVITIRNIRQLADVPRPEYCRISVEDNGIGFDQSYAEQVFDMFRRLHVNKDYEGTGIGLALCKKIVEKHHGFISAESQPNVGSVFTITLPVEQKNLQPLILR</sequence>
<dbReference type="Gene3D" id="1.10.287.130">
    <property type="match status" value="1"/>
</dbReference>
<dbReference type="RefSeq" id="WP_130538876.1">
    <property type="nucleotide sequence ID" value="NZ_CP042431.1"/>
</dbReference>
<dbReference type="Pfam" id="PF02518">
    <property type="entry name" value="HATPase_c"/>
    <property type="match status" value="1"/>
</dbReference>
<comment type="catalytic activity">
    <reaction evidence="1">
        <text>ATP + protein L-histidine = ADP + protein N-phospho-L-histidine.</text>
        <dbReference type="EC" id="2.7.13.3"/>
    </reaction>
</comment>
<dbReference type="GO" id="GO:0000156">
    <property type="term" value="F:phosphorelay response regulator activity"/>
    <property type="evidence" value="ECO:0007669"/>
    <property type="project" value="TreeGrafter"/>
</dbReference>